<accession>N9WHA2</accession>
<evidence type="ECO:0000313" key="2">
    <source>
        <dbReference type="EMBL" id="ENZ02215.1"/>
    </source>
</evidence>
<dbReference type="RefSeq" id="WP_002597951.1">
    <property type="nucleotide sequence ID" value="NZ_JBPPLX010000002.1"/>
</dbReference>
<dbReference type="Proteomes" id="UP000013097">
    <property type="component" value="Unassembled WGS sequence"/>
</dbReference>
<proteinExistence type="predicted"/>
<keyword evidence="1" id="KW-1133">Transmembrane helix</keyword>
<protein>
    <submittedName>
        <fullName evidence="2">Uncharacterized protein</fullName>
    </submittedName>
</protein>
<dbReference type="EMBL" id="AGYT01000008">
    <property type="protein sequence ID" value="ENZ02215.1"/>
    <property type="molecule type" value="Genomic_DNA"/>
</dbReference>
<keyword evidence="1" id="KW-0812">Transmembrane</keyword>
<name>N9WHA2_9CLOT</name>
<dbReference type="HOGENOM" id="CLU_147887_0_0_9"/>
<dbReference type="eggNOG" id="ENOG5030GPM">
    <property type="taxonomic scope" value="Bacteria"/>
</dbReference>
<gene>
    <name evidence="2" type="ORF">HMPREF1092_01450</name>
</gene>
<sequence>MKSRNFWFTLYTILLIGLVFIFLTEINVENTKALSPIGISSEDNFQMVSSEFGKDFENFIQDKAKVKIYDEEDGRLIKFGDVNLKIKKKSEFLEGIKEKIINITESLGTFISENIL</sequence>
<dbReference type="AlphaFoldDB" id="N9WHA2"/>
<evidence type="ECO:0000313" key="3">
    <source>
        <dbReference type="Proteomes" id="UP000013097"/>
    </source>
</evidence>
<keyword evidence="1" id="KW-0472">Membrane</keyword>
<feature type="transmembrane region" description="Helical" evidence="1">
    <location>
        <begin position="6"/>
        <end position="24"/>
    </location>
</feature>
<keyword evidence="3" id="KW-1185">Reference proteome</keyword>
<reference evidence="2 3" key="1">
    <citation type="submission" date="2013-01" db="EMBL/GenBank/DDBJ databases">
        <title>The Genome Sequence of Clostridium colicanis 209318.</title>
        <authorList>
            <consortium name="The Broad Institute Genome Sequencing Platform"/>
            <person name="Earl A."/>
            <person name="Ward D."/>
            <person name="Feldgarden M."/>
            <person name="Gevers D."/>
            <person name="Courvalin P."/>
            <person name="Lambert T."/>
            <person name="Walker B."/>
            <person name="Young S.K."/>
            <person name="Zeng Q."/>
            <person name="Gargeya S."/>
            <person name="Fitzgerald M."/>
            <person name="Haas B."/>
            <person name="Abouelleil A."/>
            <person name="Alvarado L."/>
            <person name="Arachchi H.M."/>
            <person name="Berlin A.M."/>
            <person name="Chapman S.B."/>
            <person name="Dewar J."/>
            <person name="Goldberg J."/>
            <person name="Griggs A."/>
            <person name="Gujja S."/>
            <person name="Hansen M."/>
            <person name="Howarth C."/>
            <person name="Imamovic A."/>
            <person name="Larimer J."/>
            <person name="McCowan C."/>
            <person name="Murphy C."/>
            <person name="Neiman D."/>
            <person name="Pearson M."/>
            <person name="Priest M."/>
            <person name="Roberts A."/>
            <person name="Saif S."/>
            <person name="Shea T."/>
            <person name="Sisk P."/>
            <person name="Sykes S."/>
            <person name="Wortman J."/>
            <person name="Nusbaum C."/>
            <person name="Birren B."/>
        </authorList>
    </citation>
    <scope>NUCLEOTIDE SEQUENCE [LARGE SCALE GENOMIC DNA]</scope>
    <source>
        <strain evidence="2 3">209318</strain>
    </source>
</reference>
<evidence type="ECO:0000256" key="1">
    <source>
        <dbReference type="SAM" id="Phobius"/>
    </source>
</evidence>
<organism evidence="2 3">
    <name type="scientific">Clostridium thermobutyricum</name>
    <dbReference type="NCBI Taxonomy" id="29372"/>
    <lineage>
        <taxon>Bacteria</taxon>
        <taxon>Bacillati</taxon>
        <taxon>Bacillota</taxon>
        <taxon>Clostridia</taxon>
        <taxon>Eubacteriales</taxon>
        <taxon>Clostridiaceae</taxon>
        <taxon>Clostridium</taxon>
    </lineage>
</organism>
<comment type="caution">
    <text evidence="2">The sequence shown here is derived from an EMBL/GenBank/DDBJ whole genome shotgun (WGS) entry which is preliminary data.</text>
</comment>
<dbReference type="PATRIC" id="fig|999411.4.peg.1426"/>